<dbReference type="GO" id="GO:0022857">
    <property type="term" value="F:transmembrane transporter activity"/>
    <property type="evidence" value="ECO:0007669"/>
    <property type="project" value="InterPro"/>
</dbReference>
<feature type="transmembrane region" description="Helical" evidence="7">
    <location>
        <begin position="452"/>
        <end position="475"/>
    </location>
</feature>
<feature type="transmembrane region" description="Helical" evidence="7">
    <location>
        <begin position="145"/>
        <end position="163"/>
    </location>
</feature>
<name>A0A8C4SGL4_ERPCA</name>
<dbReference type="Proteomes" id="UP000694620">
    <property type="component" value="Chromosome 1"/>
</dbReference>
<evidence type="ECO:0000256" key="8">
    <source>
        <dbReference type="SAM" id="SignalP"/>
    </source>
</evidence>
<reference evidence="9" key="2">
    <citation type="submission" date="2025-08" db="UniProtKB">
        <authorList>
            <consortium name="Ensembl"/>
        </authorList>
    </citation>
    <scope>IDENTIFICATION</scope>
</reference>
<dbReference type="InterPro" id="IPR006042">
    <property type="entry name" value="Xan_ur_permease"/>
</dbReference>
<dbReference type="Ensembl" id="ENSECRT00000016364.1">
    <property type="protein sequence ID" value="ENSECRP00000016078.1"/>
    <property type="gene ID" value="ENSECRG00000010722.1"/>
</dbReference>
<evidence type="ECO:0000256" key="1">
    <source>
        <dbReference type="ARBA" id="ARBA00004141"/>
    </source>
</evidence>
<evidence type="ECO:0000256" key="4">
    <source>
        <dbReference type="ARBA" id="ARBA00022692"/>
    </source>
</evidence>
<keyword evidence="10" id="KW-1185">Reference proteome</keyword>
<feature type="signal peptide" evidence="8">
    <location>
        <begin position="1"/>
        <end position="16"/>
    </location>
</feature>
<dbReference type="PANTHER" id="PTHR11119">
    <property type="entry name" value="XANTHINE-URACIL / VITAMIN C PERMEASE FAMILY MEMBER"/>
    <property type="match status" value="1"/>
</dbReference>
<organism evidence="9 10">
    <name type="scientific">Erpetoichthys calabaricus</name>
    <name type="common">Rope fish</name>
    <name type="synonym">Calamoichthys calabaricus</name>
    <dbReference type="NCBI Taxonomy" id="27687"/>
    <lineage>
        <taxon>Eukaryota</taxon>
        <taxon>Metazoa</taxon>
        <taxon>Chordata</taxon>
        <taxon>Craniata</taxon>
        <taxon>Vertebrata</taxon>
        <taxon>Euteleostomi</taxon>
        <taxon>Actinopterygii</taxon>
        <taxon>Polypteriformes</taxon>
        <taxon>Polypteridae</taxon>
        <taxon>Erpetoichthys</taxon>
    </lineage>
</organism>
<sequence>MHNISTFLLSIISANSLPLPVILPTFKVPTLSSTLFTFLLSSSPPDTSPPSSSPSSANSSPISTRNLLANSTGGGQTIILDDKDEKSEDKPQLDLIYAINDRPPWYLCLLLGFQHYILAFGGIIAIPLILADAMCIEDNNVKSRLISTIFFVSGLCTLLQTTFGSRLPILQGGTFSFLTPTLAILALPEWACPHQKSQLLLNSTTSRDDEIQGAIIVASLLQILLGFTGLIGFILRFIGPLAIAPTITLVGLSLFIEAGKKSGSHWAIAALTMGLIILFSQYLSNVNVPLIIYSKKKWKIIRYPVFKLFSVLLGMCLSWLLCFLLTVYNVLPTNSNDYGYYARTDIRIDAVKSAPWIHFPYPCQWGLPTVSLSSVLGMMSGVLASTLESVGDYYACARLSGAPVPPFHAINRAVGIEGIGCVVAGIFGTGNGTTSYSQNIAALGITKVGSRLVLQSAGILMLCIGLFGKLGAVFITIPNPVIGGMLMVMFGMISAVGISNLQFVDLNSSRNLLILGFSIFINNSTLFYLVAGIRELDQVIIVLLTTNMFVGGFLGFFLDNTIPGTEKERGIKEWRKTGQDTQGNKDDVFYELPYMREGERCYCLEGESPSIKTSGNCPSGFFSLSLFCLLAPLNSA</sequence>
<feature type="transmembrane region" description="Helical" evidence="7">
    <location>
        <begin position="241"/>
        <end position="259"/>
    </location>
</feature>
<feature type="transmembrane region" description="Helical" evidence="7">
    <location>
        <begin position="513"/>
        <end position="533"/>
    </location>
</feature>
<feature type="transmembrane region" description="Helical" evidence="7">
    <location>
        <begin position="113"/>
        <end position="133"/>
    </location>
</feature>
<keyword evidence="6 7" id="KW-0472">Membrane</keyword>
<keyword evidence="3" id="KW-0813">Transport</keyword>
<evidence type="ECO:0000256" key="2">
    <source>
        <dbReference type="ARBA" id="ARBA00008821"/>
    </source>
</evidence>
<feature type="chain" id="PRO_5034847659" evidence="8">
    <location>
        <begin position="17"/>
        <end position="636"/>
    </location>
</feature>
<accession>A0A8C4SGL4</accession>
<evidence type="ECO:0000256" key="6">
    <source>
        <dbReference type="ARBA" id="ARBA00023136"/>
    </source>
</evidence>
<comment type="subcellular location">
    <subcellularLocation>
        <location evidence="1">Membrane</location>
        <topology evidence="1">Multi-pass membrane protein</topology>
    </subcellularLocation>
</comment>
<evidence type="ECO:0000256" key="5">
    <source>
        <dbReference type="ARBA" id="ARBA00022989"/>
    </source>
</evidence>
<comment type="similarity">
    <text evidence="2">Belongs to the nucleobase:cation symporter-2 (NCS2) (TC 2.A.40) family.</text>
</comment>
<evidence type="ECO:0000256" key="3">
    <source>
        <dbReference type="ARBA" id="ARBA00022448"/>
    </source>
</evidence>
<feature type="transmembrane region" description="Helical" evidence="7">
    <location>
        <begin position="266"/>
        <end position="284"/>
    </location>
</feature>
<keyword evidence="5 7" id="KW-1133">Transmembrane helix</keyword>
<protein>
    <submittedName>
        <fullName evidence="9">Si:dkey-106n21.1</fullName>
    </submittedName>
</protein>
<proteinExistence type="inferred from homology"/>
<dbReference type="Pfam" id="PF00860">
    <property type="entry name" value="Xan_ur_permease"/>
    <property type="match status" value="1"/>
</dbReference>
<reference evidence="9" key="1">
    <citation type="submission" date="2021-06" db="EMBL/GenBank/DDBJ databases">
        <authorList>
            <consortium name="Wellcome Sanger Institute Data Sharing"/>
        </authorList>
    </citation>
    <scope>NUCLEOTIDE SEQUENCE [LARGE SCALE GENOMIC DNA]</scope>
</reference>
<dbReference type="InterPro" id="IPR006043">
    <property type="entry name" value="NCS2"/>
</dbReference>
<feature type="transmembrane region" description="Helical" evidence="7">
    <location>
        <begin position="213"/>
        <end position="235"/>
    </location>
</feature>
<feature type="transmembrane region" description="Helical" evidence="7">
    <location>
        <begin position="539"/>
        <end position="558"/>
    </location>
</feature>
<evidence type="ECO:0000313" key="10">
    <source>
        <dbReference type="Proteomes" id="UP000694620"/>
    </source>
</evidence>
<reference evidence="9" key="3">
    <citation type="submission" date="2025-09" db="UniProtKB">
        <authorList>
            <consortium name="Ensembl"/>
        </authorList>
    </citation>
    <scope>IDENTIFICATION</scope>
</reference>
<dbReference type="AlphaFoldDB" id="A0A8C4SGL4"/>
<dbReference type="GO" id="GO:0005886">
    <property type="term" value="C:plasma membrane"/>
    <property type="evidence" value="ECO:0007669"/>
    <property type="project" value="UniProtKB-ARBA"/>
</dbReference>
<keyword evidence="4 7" id="KW-0812">Transmembrane</keyword>
<feature type="transmembrane region" description="Helical" evidence="7">
    <location>
        <begin position="481"/>
        <end position="501"/>
    </location>
</feature>
<dbReference type="GeneTree" id="ENSGT00950000182953"/>
<dbReference type="PROSITE" id="PS01116">
    <property type="entry name" value="XANTH_URACIL_PERMASE"/>
    <property type="match status" value="1"/>
</dbReference>
<evidence type="ECO:0000313" key="9">
    <source>
        <dbReference type="Ensembl" id="ENSECRP00000016078.1"/>
    </source>
</evidence>
<evidence type="ECO:0000256" key="7">
    <source>
        <dbReference type="SAM" id="Phobius"/>
    </source>
</evidence>
<feature type="transmembrane region" description="Helical" evidence="7">
    <location>
        <begin position="304"/>
        <end position="331"/>
    </location>
</feature>
<keyword evidence="8" id="KW-0732">Signal</keyword>